<evidence type="ECO:0000256" key="4">
    <source>
        <dbReference type="ARBA" id="ARBA00022448"/>
    </source>
</evidence>
<dbReference type="EMBL" id="JAOCIZ010000040">
    <property type="protein sequence ID" value="MDH1505655.1"/>
    <property type="molecule type" value="Genomic_DNA"/>
</dbReference>
<dbReference type="GO" id="GO:1990060">
    <property type="term" value="C:maltose transport complex"/>
    <property type="evidence" value="ECO:0007669"/>
    <property type="project" value="TreeGrafter"/>
</dbReference>
<evidence type="ECO:0000256" key="5">
    <source>
        <dbReference type="ARBA" id="ARBA00022475"/>
    </source>
</evidence>
<dbReference type="InterPro" id="IPR029345">
    <property type="entry name" value="MalF_P2"/>
</dbReference>
<evidence type="ECO:0000256" key="10">
    <source>
        <dbReference type="ARBA" id="ARBA00023136"/>
    </source>
</evidence>
<dbReference type="PROSITE" id="PS50928">
    <property type="entry name" value="ABC_TM1"/>
    <property type="match status" value="1"/>
</dbReference>
<feature type="transmembrane region" description="Helical" evidence="11">
    <location>
        <begin position="353"/>
        <end position="376"/>
    </location>
</feature>
<dbReference type="PANTHER" id="PTHR47314">
    <property type="entry name" value="MALTOSE/MALTODEXTRIN TRANSPORT SYSTEM PERMEASE PROTEIN MALF"/>
    <property type="match status" value="1"/>
</dbReference>
<dbReference type="SUPFAM" id="SSF161098">
    <property type="entry name" value="MetI-like"/>
    <property type="match status" value="1"/>
</dbReference>
<evidence type="ECO:0000256" key="11">
    <source>
        <dbReference type="RuleBase" id="RU363032"/>
    </source>
</evidence>
<organism evidence="14 18">
    <name type="scientific">Aeromonas caviae</name>
    <name type="common">Aeromonas punctata</name>
    <dbReference type="NCBI Taxonomy" id="648"/>
    <lineage>
        <taxon>Bacteria</taxon>
        <taxon>Pseudomonadati</taxon>
        <taxon>Pseudomonadota</taxon>
        <taxon>Gammaproteobacteria</taxon>
        <taxon>Aeromonadales</taxon>
        <taxon>Aeromonadaceae</taxon>
        <taxon>Aeromonas</taxon>
    </lineage>
</organism>
<dbReference type="EMBL" id="CP110176">
    <property type="protein sequence ID" value="UZC85067.1"/>
    <property type="molecule type" value="Genomic_DNA"/>
</dbReference>
<dbReference type="Gene3D" id="1.20.58.370">
    <property type="entry name" value="MalF N-terminal region-like"/>
    <property type="match status" value="1"/>
</dbReference>
<evidence type="ECO:0000313" key="15">
    <source>
        <dbReference type="EMBL" id="MDH1505655.1"/>
    </source>
</evidence>
<evidence type="ECO:0000313" key="16">
    <source>
        <dbReference type="EMBL" id="MDX7721635.1"/>
    </source>
</evidence>
<dbReference type="Gene3D" id="3.10.650.10">
    <property type="entry name" value="MalF N-terminal region-like"/>
    <property type="match status" value="1"/>
</dbReference>
<keyword evidence="4 11" id="KW-0813">Transport</keyword>
<keyword evidence="8 11" id="KW-0812">Transmembrane</keyword>
<reference evidence="17" key="3">
    <citation type="submission" date="2023-04" db="EMBL/GenBank/DDBJ databases">
        <title>Whole Genome Sequence of Multi-drug resistant Aeromonas caviae as a gut pathogen in newborn.</title>
        <authorList>
            <person name="Jadhav S.V."/>
            <person name="Saroj S.D."/>
            <person name="Saha U.B."/>
            <person name="Sen S."/>
            <person name="Kher A."/>
        </authorList>
    </citation>
    <scope>NUCLEOTIDE SEQUENCE</scope>
    <source>
        <strain evidence="17">SVJ23</strain>
    </source>
</reference>
<dbReference type="InterPro" id="IPR035277">
    <property type="entry name" value="MalF_N"/>
</dbReference>
<comment type="subunit">
    <text evidence="12">The complex is composed of two ATP-binding proteins (MalK), two transmembrane proteins (MalG and MalF) and a solute-binding protein (MalE).</text>
</comment>
<evidence type="ECO:0000256" key="7">
    <source>
        <dbReference type="ARBA" id="ARBA00022597"/>
    </source>
</evidence>
<keyword evidence="10 11" id="KW-0472">Membrane</keyword>
<dbReference type="Pfam" id="PF14785">
    <property type="entry name" value="MalF_P2"/>
    <property type="match status" value="1"/>
</dbReference>
<protein>
    <recommendedName>
        <fullName evidence="12">Maltose/maltodextrin transport system permease protein</fullName>
    </recommendedName>
</protein>
<evidence type="ECO:0000256" key="2">
    <source>
        <dbReference type="ARBA" id="ARBA00004429"/>
    </source>
</evidence>
<feature type="transmembrane region" description="Helical" evidence="11">
    <location>
        <begin position="316"/>
        <end position="341"/>
    </location>
</feature>
<dbReference type="InterPro" id="IPR048464">
    <property type="entry name" value="MalF_N_TM"/>
</dbReference>
<sequence>MEVVPSIESYAGPKKDKYVWLKWTMAALIAVLNGYAAVMMYASGEWVFALLDLVVVSVGLYVFMNKKTYAHRYIFPGVAGMVVFIIFPLAYTIGIAFTNYSGSNLLSLEQARDYHLKKTYKVTGGEFDFTLLGGENNQFQLLLKQDDQSFISQPLTLLNNKARTLAVREGRVRDEPQVVQLQPLAGEATDKAAPIRAIVDHRTHLSALDVVLPEGNIHLTLSSLRKFAAQKQLYTQLVDGAVLKSGVMIKDSNLLRDNQSGELMQPNGDTGFYQYIDAEGHFVGKGIAPGFVVSVGWKNFMRIMTDPGIQSPFMQIFVWTVIFSACSVAFTLAIGMVLACLVQWEQLRGRGFYRVMLILPYAIPAFISILVFKGLFNQNFGEINLFLEAAFGIKPDWYTNPFLAKVMILIVNTWLGYPYMMILCMGLLKAIPEDLYEASAMDGAGPVQNFFKITVPLLMKPLTPLLIASFAFNFNNFVLIQLLTNGAPDIIGATTPAGTTDLLVSYTYRIAFQGSGGQDYGLASAIATAIFLIVGALALLNLKLSKADKQL</sequence>
<dbReference type="AlphaFoldDB" id="A0A3N9Y5K9"/>
<feature type="transmembrane region" description="Helical" evidence="11">
    <location>
        <begin position="20"/>
        <end position="40"/>
    </location>
</feature>
<evidence type="ECO:0000256" key="8">
    <source>
        <dbReference type="ARBA" id="ARBA00022692"/>
    </source>
</evidence>
<dbReference type="GO" id="GO:0015423">
    <property type="term" value="F:ABC-type maltose transporter activity"/>
    <property type="evidence" value="ECO:0007669"/>
    <property type="project" value="TreeGrafter"/>
</dbReference>
<dbReference type="Proteomes" id="UP001161704">
    <property type="component" value="Unassembled WGS sequence"/>
</dbReference>
<evidence type="ECO:0000256" key="6">
    <source>
        <dbReference type="ARBA" id="ARBA00022519"/>
    </source>
</evidence>
<evidence type="ECO:0000313" key="14">
    <source>
        <dbReference type="EMBL" id="GJA62206.1"/>
    </source>
</evidence>
<feature type="transmembrane region" description="Helical" evidence="11">
    <location>
        <begin position="462"/>
        <end position="483"/>
    </location>
</feature>
<feature type="transmembrane region" description="Helical" evidence="11">
    <location>
        <begin position="73"/>
        <end position="97"/>
    </location>
</feature>
<dbReference type="Pfam" id="PF00528">
    <property type="entry name" value="BPD_transp_1"/>
    <property type="match status" value="1"/>
</dbReference>
<feature type="transmembrane region" description="Helical" evidence="11">
    <location>
        <begin position="406"/>
        <end position="428"/>
    </location>
</feature>
<dbReference type="InterPro" id="IPR035906">
    <property type="entry name" value="MetI-like_sf"/>
</dbReference>
<dbReference type="Gene3D" id="2.40.430.10">
    <property type="entry name" value="D-maltodextrin-binding protein, MBP"/>
    <property type="match status" value="1"/>
</dbReference>
<keyword evidence="6 12" id="KW-0997">Cell inner membrane</keyword>
<feature type="transmembrane region" description="Helical" evidence="11">
    <location>
        <begin position="46"/>
        <end position="64"/>
    </location>
</feature>
<dbReference type="Pfam" id="PF20872">
    <property type="entry name" value="MalF_N_TM"/>
    <property type="match status" value="1"/>
</dbReference>
<evidence type="ECO:0000259" key="13">
    <source>
        <dbReference type="PROSITE" id="PS50928"/>
    </source>
</evidence>
<name>A0A3N9Y5K9_AERCA</name>
<comment type="similarity">
    <text evidence="3 12">Belongs to the binding-protein-dependent transport system permease family. MalFG subfamily.</text>
</comment>
<dbReference type="FunFam" id="1.10.3720.10:FF:000030">
    <property type="entry name" value="Maltose ABC transporter permease MalF"/>
    <property type="match status" value="1"/>
</dbReference>
<gene>
    <name evidence="14" type="primary">malF</name>
    <name evidence="14" type="ORF">KAM351_08170</name>
    <name evidence="15" type="ORF">N5I20_11370</name>
    <name evidence="17" type="ORF">OJY61_14600</name>
    <name evidence="16" type="ORF">SJS77_14290</name>
</gene>
<comment type="subcellular location">
    <subcellularLocation>
        <location evidence="2 12">Cell inner membrane</location>
        <topology evidence="2 12">Multi-pass membrane protein</topology>
    </subcellularLocation>
    <subcellularLocation>
        <location evidence="11">Cell membrane</location>
        <topology evidence="11">Multi-pass membrane protein</topology>
    </subcellularLocation>
</comment>
<keyword evidence="9 11" id="KW-1133">Transmembrane helix</keyword>
<dbReference type="Proteomes" id="UP001163285">
    <property type="component" value="Chromosome"/>
</dbReference>
<evidence type="ECO:0000256" key="12">
    <source>
        <dbReference type="RuleBase" id="RU367050"/>
    </source>
</evidence>
<keyword evidence="5" id="KW-1003">Cell membrane</keyword>
<comment type="function">
    <text evidence="1 12">Part of the ABC transporter complex MalEFGK involved in maltose/maltodextrin import. Probably responsible for the translocation of the substrate across the membrane.</text>
</comment>
<dbReference type="Proteomes" id="UP000886934">
    <property type="component" value="Unassembled WGS sequence"/>
</dbReference>
<dbReference type="GO" id="GO:0042956">
    <property type="term" value="P:maltodextrin transmembrane transport"/>
    <property type="evidence" value="ECO:0007669"/>
    <property type="project" value="TreeGrafter"/>
</dbReference>
<dbReference type="SUPFAM" id="SSF160964">
    <property type="entry name" value="MalF N-terminal region-like"/>
    <property type="match status" value="1"/>
</dbReference>
<evidence type="ECO:0000256" key="3">
    <source>
        <dbReference type="ARBA" id="ARBA00009047"/>
    </source>
</evidence>
<proteinExistence type="inferred from homology"/>
<feature type="domain" description="ABC transmembrane type-1" evidence="13">
    <location>
        <begin position="317"/>
        <end position="541"/>
    </location>
</feature>
<evidence type="ECO:0000256" key="1">
    <source>
        <dbReference type="ARBA" id="ARBA00002264"/>
    </source>
</evidence>
<dbReference type="PANTHER" id="PTHR47314:SF1">
    <property type="entry name" value="MALTOSE_MALTODEXTRIN TRANSPORT SYSTEM PERMEASE PROTEIN MALF"/>
    <property type="match status" value="1"/>
</dbReference>
<evidence type="ECO:0000256" key="9">
    <source>
        <dbReference type="ARBA" id="ARBA00022989"/>
    </source>
</evidence>
<dbReference type="EMBL" id="BPNN01000008">
    <property type="protein sequence ID" value="GJA62206.1"/>
    <property type="molecule type" value="Genomic_DNA"/>
</dbReference>
<reference evidence="16" key="4">
    <citation type="submission" date="2023-11" db="EMBL/GenBank/DDBJ databases">
        <title>WGS of Aeromonas in Northern Israel.</title>
        <authorList>
            <person name="Hershko Y."/>
        </authorList>
    </citation>
    <scope>NUCLEOTIDE SEQUENCE</scope>
    <source>
        <strain evidence="16">77416</strain>
    </source>
</reference>
<dbReference type="EMBL" id="JAWZVU010000084">
    <property type="protein sequence ID" value="MDX7721635.1"/>
    <property type="molecule type" value="Genomic_DNA"/>
</dbReference>
<evidence type="ECO:0000313" key="18">
    <source>
        <dbReference type="Proteomes" id="UP000886934"/>
    </source>
</evidence>
<reference evidence="14" key="1">
    <citation type="submission" date="2021-07" db="EMBL/GenBank/DDBJ databases">
        <title>Draft genome sequence of carbapenem-resistant Aeromonas spp. in Japan.</title>
        <authorList>
            <person name="Maehana S."/>
            <person name="Suzuki M."/>
            <person name="Kitasato H."/>
        </authorList>
    </citation>
    <scope>NUCLEOTIDE SEQUENCE</scope>
    <source>
        <strain evidence="14">KAM351</strain>
    </source>
</reference>
<dbReference type="InterPro" id="IPR000515">
    <property type="entry name" value="MetI-like"/>
</dbReference>
<evidence type="ECO:0000313" key="17">
    <source>
        <dbReference type="EMBL" id="UZC85067.1"/>
    </source>
</evidence>
<dbReference type="Proteomes" id="UP001277183">
    <property type="component" value="Unassembled WGS sequence"/>
</dbReference>
<reference evidence="15" key="2">
    <citation type="submission" date="2022-09" db="EMBL/GenBank/DDBJ databases">
        <title>Intensive care unit water sources are persistently colonized with multi-drug resistant bacteria and are the site of extensive horizontal gene transfer of antibiotic resistance genes.</title>
        <authorList>
            <person name="Diorio-Toth L."/>
        </authorList>
    </citation>
    <scope>NUCLEOTIDE SEQUENCE</scope>
    <source>
        <strain evidence="15">GD03710</strain>
    </source>
</reference>
<dbReference type="InterPro" id="IPR047103">
    <property type="entry name" value="MalF_P2_sf"/>
</dbReference>
<dbReference type="Gene3D" id="1.10.3720.10">
    <property type="entry name" value="MetI-like"/>
    <property type="match status" value="1"/>
</dbReference>
<accession>A0A3N9Y5K9</accession>
<feature type="transmembrane region" description="Helical" evidence="11">
    <location>
        <begin position="520"/>
        <end position="542"/>
    </location>
</feature>
<dbReference type="NCBIfam" id="NF008232">
    <property type="entry name" value="PRK10999.1"/>
    <property type="match status" value="1"/>
</dbReference>
<keyword evidence="7 12" id="KW-0762">Sugar transport</keyword>
<dbReference type="CDD" id="cd06261">
    <property type="entry name" value="TM_PBP2"/>
    <property type="match status" value="1"/>
</dbReference>
<dbReference type="RefSeq" id="WP_049637099.1">
    <property type="nucleotide sequence ID" value="NZ_AP019195.1"/>
</dbReference>